<evidence type="ECO:0000313" key="1">
    <source>
        <dbReference type="EMBL" id="CAE0148018.1"/>
    </source>
</evidence>
<gene>
    <name evidence="1" type="ORF">HERI1096_LOCUS37153</name>
</gene>
<accession>A0A7S3BXB6</accession>
<protein>
    <submittedName>
        <fullName evidence="1">Uncharacterized protein</fullName>
    </submittedName>
</protein>
<organism evidence="1">
    <name type="scientific">Haptolina ericina</name>
    <dbReference type="NCBI Taxonomy" id="156174"/>
    <lineage>
        <taxon>Eukaryota</taxon>
        <taxon>Haptista</taxon>
        <taxon>Haptophyta</taxon>
        <taxon>Prymnesiophyceae</taxon>
        <taxon>Prymnesiales</taxon>
        <taxon>Prymnesiaceae</taxon>
        <taxon>Haptolina</taxon>
    </lineage>
</organism>
<dbReference type="EMBL" id="HBHX01067185">
    <property type="protein sequence ID" value="CAE0148018.1"/>
    <property type="molecule type" value="Transcribed_RNA"/>
</dbReference>
<dbReference type="AlphaFoldDB" id="A0A7S3BXB6"/>
<proteinExistence type="predicted"/>
<sequence>MVVGESPNQQLFFVYIFEPLKLLGCNVDTGICNLVRGRPNRRTQRADTNWTKFGNMLRGGTQFVHCARSLYCGFPHATVDARSPLHQQMRAMYRNGCRRAPIHRPFLVIIQHLPADISSRRPDSFATVFIAGPLPFDWKRLLKEVRPIHDSAKGEQCRDAGPPYCIVDSSGLVLLPQTEPGRVRLLLGLDLFGMENRKIGSLAAHTTGSLLLLQSSALGTLLRELETGSTSSGHGLDVESFVREAFLAM</sequence>
<reference evidence="1" key="1">
    <citation type="submission" date="2021-01" db="EMBL/GenBank/DDBJ databases">
        <authorList>
            <person name="Corre E."/>
            <person name="Pelletier E."/>
            <person name="Niang G."/>
            <person name="Scheremetjew M."/>
            <person name="Finn R."/>
            <person name="Kale V."/>
            <person name="Holt S."/>
            <person name="Cochrane G."/>
            <person name="Meng A."/>
            <person name="Brown T."/>
            <person name="Cohen L."/>
        </authorList>
    </citation>
    <scope>NUCLEOTIDE SEQUENCE</scope>
    <source>
        <strain evidence="1">CCMP281</strain>
    </source>
</reference>
<name>A0A7S3BXB6_9EUKA</name>